<dbReference type="Proteomes" id="UP000184123">
    <property type="component" value="Unassembled WGS sequence"/>
</dbReference>
<accession>A0A1M6ZP36</accession>
<dbReference type="GO" id="GO:0005886">
    <property type="term" value="C:plasma membrane"/>
    <property type="evidence" value="ECO:0007669"/>
    <property type="project" value="UniProtKB-SubCell"/>
</dbReference>
<keyword evidence="3" id="KW-1003">Cell membrane</keyword>
<keyword evidence="6" id="KW-1133">Transmembrane helix</keyword>
<evidence type="ECO:0000256" key="6">
    <source>
        <dbReference type="ARBA" id="ARBA00022989"/>
    </source>
</evidence>
<dbReference type="AlphaFoldDB" id="A0A1M6ZP36"/>
<feature type="domain" description="DUF883" evidence="9">
    <location>
        <begin position="63"/>
        <end position="114"/>
    </location>
</feature>
<organism evidence="11 12">
    <name type="scientific">Halomonas cupida</name>
    <dbReference type="NCBI Taxonomy" id="44933"/>
    <lineage>
        <taxon>Bacteria</taxon>
        <taxon>Pseudomonadati</taxon>
        <taxon>Pseudomonadota</taxon>
        <taxon>Gammaproteobacteria</taxon>
        <taxon>Oceanospirillales</taxon>
        <taxon>Halomonadaceae</taxon>
        <taxon>Halomonas</taxon>
    </lineage>
</organism>
<evidence type="ECO:0000256" key="3">
    <source>
        <dbReference type="ARBA" id="ARBA00022475"/>
    </source>
</evidence>
<dbReference type="InterPro" id="IPR043605">
    <property type="entry name" value="DUF883_C"/>
</dbReference>
<proteinExistence type="inferred from homology"/>
<evidence type="ECO:0000256" key="8">
    <source>
        <dbReference type="SAM" id="MobiDB-lite"/>
    </source>
</evidence>
<gene>
    <name evidence="11" type="ORF">SAMN05660971_00192</name>
</gene>
<keyword evidence="7" id="KW-0472">Membrane</keyword>
<reference evidence="11 12" key="1">
    <citation type="submission" date="2016-11" db="EMBL/GenBank/DDBJ databases">
        <authorList>
            <person name="Jaros S."/>
            <person name="Januszkiewicz K."/>
            <person name="Wedrychowicz H."/>
        </authorList>
    </citation>
    <scope>NUCLEOTIDE SEQUENCE [LARGE SCALE GENOMIC DNA]</scope>
    <source>
        <strain evidence="11 12">DSM 4740</strain>
    </source>
</reference>
<keyword evidence="5" id="KW-0812">Transmembrane</keyword>
<feature type="domain" description="DUF883" evidence="10">
    <location>
        <begin position="132"/>
        <end position="160"/>
    </location>
</feature>
<evidence type="ECO:0000256" key="2">
    <source>
        <dbReference type="ARBA" id="ARBA00010423"/>
    </source>
</evidence>
<evidence type="ECO:0000256" key="1">
    <source>
        <dbReference type="ARBA" id="ARBA00004377"/>
    </source>
</evidence>
<dbReference type="InterPro" id="IPR043604">
    <property type="entry name" value="DUF883_N"/>
</dbReference>
<dbReference type="PANTHER" id="PTHR35893:SF3">
    <property type="entry name" value="INNER MEMBRANE PROTEIN"/>
    <property type="match status" value="1"/>
</dbReference>
<dbReference type="Pfam" id="PF05957">
    <property type="entry name" value="DUF883"/>
    <property type="match status" value="1"/>
</dbReference>
<dbReference type="Pfam" id="PF19029">
    <property type="entry name" value="DUF883_C"/>
    <property type="match status" value="1"/>
</dbReference>
<evidence type="ECO:0000259" key="9">
    <source>
        <dbReference type="Pfam" id="PF05957"/>
    </source>
</evidence>
<evidence type="ECO:0000256" key="5">
    <source>
        <dbReference type="ARBA" id="ARBA00022692"/>
    </source>
</evidence>
<keyword evidence="4" id="KW-0997">Cell inner membrane</keyword>
<comment type="subcellular location">
    <subcellularLocation>
        <location evidence="1">Cell inner membrane</location>
        <topology evidence="1">Single-pass membrane protein</topology>
    </subcellularLocation>
</comment>
<dbReference type="InterPro" id="IPR010279">
    <property type="entry name" value="YqjD/ElaB"/>
</dbReference>
<evidence type="ECO:0000313" key="11">
    <source>
        <dbReference type="EMBL" id="SHL32216.1"/>
    </source>
</evidence>
<protein>
    <submittedName>
        <fullName evidence="11">Membrane-anchored ribosome-binding protein, inhibits growth in stationary phase, ElaB/YqjD/DUF883 family</fullName>
    </submittedName>
</protein>
<name>A0A1M6ZP36_9GAMM</name>
<dbReference type="STRING" id="44933.SAMN05660971_00192"/>
<dbReference type="SUPFAM" id="SSF47162">
    <property type="entry name" value="Apolipoprotein"/>
    <property type="match status" value="1"/>
</dbReference>
<dbReference type="EMBL" id="FRCA01000001">
    <property type="protein sequence ID" value="SHL32216.1"/>
    <property type="molecule type" value="Genomic_DNA"/>
</dbReference>
<evidence type="ECO:0000256" key="4">
    <source>
        <dbReference type="ARBA" id="ARBA00022519"/>
    </source>
</evidence>
<dbReference type="GO" id="GO:0043022">
    <property type="term" value="F:ribosome binding"/>
    <property type="evidence" value="ECO:0007669"/>
    <property type="project" value="InterPro"/>
</dbReference>
<comment type="similarity">
    <text evidence="2">Belongs to the ElaB/YgaM/YqjD family.</text>
</comment>
<sequence length="160" mass="17697">MPALPVHADCPSGNVTTGNGPLLRFHLNREDPMATRSRTSKSAESTEETLAEQAAPHTNASAQQLKEDLKQLSGTLEELLSATADDSRENIKQWRTKAEARLHETRARLEAQGERHYRQARDTVSDQVECCDRYVHDNPWKSVGIGTAVGVIVGLLIGRR</sequence>
<evidence type="ECO:0000259" key="10">
    <source>
        <dbReference type="Pfam" id="PF19029"/>
    </source>
</evidence>
<evidence type="ECO:0000256" key="7">
    <source>
        <dbReference type="ARBA" id="ARBA00023136"/>
    </source>
</evidence>
<evidence type="ECO:0000313" key="12">
    <source>
        <dbReference type="Proteomes" id="UP000184123"/>
    </source>
</evidence>
<feature type="region of interest" description="Disordered" evidence="8">
    <location>
        <begin position="1"/>
        <end position="64"/>
    </location>
</feature>
<dbReference type="PANTHER" id="PTHR35893">
    <property type="entry name" value="INNER MEMBRANE PROTEIN-RELATED"/>
    <property type="match status" value="1"/>
</dbReference>